<feature type="compositionally biased region" description="Acidic residues" evidence="1">
    <location>
        <begin position="944"/>
        <end position="960"/>
    </location>
</feature>
<feature type="compositionally biased region" description="Polar residues" evidence="1">
    <location>
        <begin position="1458"/>
        <end position="1470"/>
    </location>
</feature>
<feature type="compositionally biased region" description="Pro residues" evidence="1">
    <location>
        <begin position="9"/>
        <end position="18"/>
    </location>
</feature>
<dbReference type="EMBL" id="JARKIB010000042">
    <property type="protein sequence ID" value="KAJ7758391.1"/>
    <property type="molecule type" value="Genomic_DNA"/>
</dbReference>
<proteinExistence type="predicted"/>
<evidence type="ECO:0000256" key="1">
    <source>
        <dbReference type="SAM" id="MobiDB-lite"/>
    </source>
</evidence>
<gene>
    <name evidence="2" type="ORF">B0H16DRAFT_1885373</name>
</gene>
<protein>
    <submittedName>
        <fullName evidence="2">Uncharacterized protein</fullName>
    </submittedName>
</protein>
<accession>A0AAD7J7H5</accession>
<organism evidence="2 3">
    <name type="scientific">Mycena metata</name>
    <dbReference type="NCBI Taxonomy" id="1033252"/>
    <lineage>
        <taxon>Eukaryota</taxon>
        <taxon>Fungi</taxon>
        <taxon>Dikarya</taxon>
        <taxon>Basidiomycota</taxon>
        <taxon>Agaricomycotina</taxon>
        <taxon>Agaricomycetes</taxon>
        <taxon>Agaricomycetidae</taxon>
        <taxon>Agaricales</taxon>
        <taxon>Marasmiineae</taxon>
        <taxon>Mycenaceae</taxon>
        <taxon>Mycena</taxon>
    </lineage>
</organism>
<reference evidence="2" key="1">
    <citation type="submission" date="2023-03" db="EMBL/GenBank/DDBJ databases">
        <title>Massive genome expansion in bonnet fungi (Mycena s.s.) driven by repeated elements and novel gene families across ecological guilds.</title>
        <authorList>
            <consortium name="Lawrence Berkeley National Laboratory"/>
            <person name="Harder C.B."/>
            <person name="Miyauchi S."/>
            <person name="Viragh M."/>
            <person name="Kuo A."/>
            <person name="Thoen E."/>
            <person name="Andreopoulos B."/>
            <person name="Lu D."/>
            <person name="Skrede I."/>
            <person name="Drula E."/>
            <person name="Henrissat B."/>
            <person name="Morin E."/>
            <person name="Kohler A."/>
            <person name="Barry K."/>
            <person name="LaButti K."/>
            <person name="Morin E."/>
            <person name="Salamov A."/>
            <person name="Lipzen A."/>
            <person name="Mereny Z."/>
            <person name="Hegedus B."/>
            <person name="Baldrian P."/>
            <person name="Stursova M."/>
            <person name="Weitz H."/>
            <person name="Taylor A."/>
            <person name="Grigoriev I.V."/>
            <person name="Nagy L.G."/>
            <person name="Martin F."/>
            <person name="Kauserud H."/>
        </authorList>
    </citation>
    <scope>NUCLEOTIDE SEQUENCE</scope>
    <source>
        <strain evidence="2">CBHHK182m</strain>
    </source>
</reference>
<feature type="compositionally biased region" description="Polar residues" evidence="1">
    <location>
        <begin position="73"/>
        <end position="88"/>
    </location>
</feature>
<feature type="region of interest" description="Disordered" evidence="1">
    <location>
        <begin position="73"/>
        <end position="103"/>
    </location>
</feature>
<feature type="region of interest" description="Disordered" evidence="1">
    <location>
        <begin position="1443"/>
        <end position="1470"/>
    </location>
</feature>
<comment type="caution">
    <text evidence="2">The sequence shown here is derived from an EMBL/GenBank/DDBJ whole genome shotgun (WGS) entry which is preliminary data.</text>
</comment>
<feature type="region of interest" description="Disordered" evidence="1">
    <location>
        <begin position="928"/>
        <end position="960"/>
    </location>
</feature>
<keyword evidence="3" id="KW-1185">Reference proteome</keyword>
<name>A0AAD7J7H5_9AGAR</name>
<feature type="region of interest" description="Disordered" evidence="1">
    <location>
        <begin position="188"/>
        <end position="208"/>
    </location>
</feature>
<dbReference type="Proteomes" id="UP001215598">
    <property type="component" value="Unassembled WGS sequence"/>
</dbReference>
<sequence>MGVEDDLPPSSPPPPIHSPPYSSFTRGLDFASGSVLQFADGLGDFESPGAFDFASGSLIPQLMSTPYQFNHGNTLDSPSFTPGPSAFSTPMPPAHVSTLDPSGEDDRYRTITCDLCFLPVKCYKKSLAQIAQVKERAAAAATLAAYQPQPSPAEQRLAPLSFGTPVQRSNASESTFLRGRALARSQRRACSISRSRSADRGHRSSSVPADTYAPEIPVFDNDDLTIPAVGCPGVLLDWAALDMYPWGVHKSRMNLPYCLDHFAGEGDLTRVCVRSLLCTGSPGVAQPECSSCRSVKVGQTVATLKMRAEFAPSHTPWGYLNQQQLVTGWKAAEDFKNAQHLKMLSMTKKAARSTSRMSDHKRLIMALSTCDIPRLSTLMRVAAKQRAGPKEMIKRIADAATGLSPNGYSPKSFTDTEKKLMRCMKRFAGRKGVYALSKALGMPSSSTIRASNPLRLLPSVAAPKAEDIGTNIRTFFGAGSPNSVFPPTGHTLMIDGIHLSQRACWHRGTNQIIGLCREHSEPFDLTMNSMESVLKIVEAVHGDSPTCHYGREATVLAIGPYRDHNYHGVPIGQTQTCKSEKGAGFAALLTMTLEQWKIHGEPHSGPALTVSTDGDSVFRDGLFKVLMTRTPDKSGALFLKLSGCSGLNLECGDDDVVIGPDGKHVVKHHQNVPRAYKLLKAIITVGADRPAEAPKLNPTDQDIHRSFALVGEMWSAFLDPFLSREMSLSERLASFSKFAHLAFAFYRMHGSSFLSNQLYGDMQALVKSAFFCVARQQELDPEQAFFLYQCGSDRLEEIYAEVRTESHDSNVDALQLSERLSTAADTQGIFDENPQWHQGNIRRSWFGKEADHVNPSYFTGDQRVKHVILSAAWRSGRHAAGAVFAKHGVEFDFEDALAPEDVDFIRPNGGGIYPGISKDKDRSIITPESTAAVPEPSSMIQPDSDSEDEGDEEMPDAEPEDLPHISLEDLLPEVEDQPVTLTPIISTAAPENTSVVRAQTNDWLDYVIDESGTTKRLHKSSILSTLFNSDYRRLEVSRLLRVRCYTKDGGRKLNLNHQEFSGEHSFNVGDIAVALIRTGTRVAAAVVKVTVIEKEKRRLGQIDTEDLGSMESKATITAQPLVLRDTLVVVGDGSPTRKWMWTGEYTKFEPIKGPQSIVEVGTRKALTVKVPGAFLHPLDAEIESVTHFPVSVSDSLRAKHMLHVWAVPHEDFMAVVSTLYASLDSGTVLKLLPKHGNSKTFPYIDSKGVDAFIIDTPTQALTEKALNSEKICCFQCRAFIKPEDARGHVGGHLLKSLRGIVEPNLFERVDKFDPCGFCGRGWCSTDLSGLPTARATPKCTSTCPRAHAFSYGHAKKYSANTPCTNVPIFCTLCLPIPPRKSPAVFWKYSMFAHIQTAHPRFWDESSNKPVDLSQPFALALAISREEMLALGVTIGTSEAPLASTLAPVPRRGEKRTLTDASGSTSTRRRT</sequence>
<evidence type="ECO:0000313" key="2">
    <source>
        <dbReference type="EMBL" id="KAJ7758391.1"/>
    </source>
</evidence>
<feature type="region of interest" description="Disordered" evidence="1">
    <location>
        <begin position="1"/>
        <end position="23"/>
    </location>
</feature>
<evidence type="ECO:0000313" key="3">
    <source>
        <dbReference type="Proteomes" id="UP001215598"/>
    </source>
</evidence>